<feature type="chain" id="PRO_5046942202" evidence="2">
    <location>
        <begin position="25"/>
        <end position="76"/>
    </location>
</feature>
<sequence length="76" mass="8688">MKSLKILAASVILATTTSFSTVFAEESEKVKKVHENLPDWYWTADRIDPKNPDLENLPPSKVEFQLKNPDEISTQR</sequence>
<proteinExistence type="predicted"/>
<evidence type="ECO:0000313" key="4">
    <source>
        <dbReference type="Proteomes" id="UP001175097"/>
    </source>
</evidence>
<dbReference type="EMBL" id="JAROCC010000001">
    <property type="protein sequence ID" value="MDN4606171.1"/>
    <property type="molecule type" value="Genomic_DNA"/>
</dbReference>
<dbReference type="RefSeq" id="WP_301241712.1">
    <property type="nucleotide sequence ID" value="NZ_JAROCC010000001.1"/>
</dbReference>
<accession>A0ABT8JLZ8</accession>
<comment type="caution">
    <text evidence="3">The sequence shown here is derived from an EMBL/GenBank/DDBJ whole genome shotgun (WGS) entry which is preliminary data.</text>
</comment>
<evidence type="ECO:0000256" key="2">
    <source>
        <dbReference type="SAM" id="SignalP"/>
    </source>
</evidence>
<evidence type="ECO:0000313" key="3">
    <source>
        <dbReference type="EMBL" id="MDN4606171.1"/>
    </source>
</evidence>
<feature type="signal peptide" evidence="2">
    <location>
        <begin position="1"/>
        <end position="24"/>
    </location>
</feature>
<keyword evidence="4" id="KW-1185">Reference proteome</keyword>
<dbReference type="Proteomes" id="UP001175097">
    <property type="component" value="Unassembled WGS sequence"/>
</dbReference>
<keyword evidence="2" id="KW-0732">Signal</keyword>
<name>A0ABT8JLZ8_9BACL</name>
<protein>
    <submittedName>
        <fullName evidence="3">Uncharacterized protein</fullName>
    </submittedName>
</protein>
<organism evidence="3 4">
    <name type="scientific">Sporosarcina highlanderae</name>
    <dbReference type="NCBI Taxonomy" id="3035916"/>
    <lineage>
        <taxon>Bacteria</taxon>
        <taxon>Bacillati</taxon>
        <taxon>Bacillota</taxon>
        <taxon>Bacilli</taxon>
        <taxon>Bacillales</taxon>
        <taxon>Caryophanaceae</taxon>
        <taxon>Sporosarcina</taxon>
    </lineage>
</organism>
<feature type="region of interest" description="Disordered" evidence="1">
    <location>
        <begin position="51"/>
        <end position="76"/>
    </location>
</feature>
<reference evidence="3" key="1">
    <citation type="submission" date="2023-03" db="EMBL/GenBank/DDBJ databases">
        <title>MT1 and MT2 Draft Genomes of Novel Species.</title>
        <authorList>
            <person name="Venkateswaran K."/>
        </authorList>
    </citation>
    <scope>NUCLEOTIDE SEQUENCE</scope>
    <source>
        <strain evidence="3">F6_3S_P_2</strain>
    </source>
</reference>
<gene>
    <name evidence="3" type="ORF">P5G49_01595</name>
</gene>
<evidence type="ECO:0000256" key="1">
    <source>
        <dbReference type="SAM" id="MobiDB-lite"/>
    </source>
</evidence>